<evidence type="ECO:0000313" key="2">
    <source>
        <dbReference type="EMBL" id="SCU65861.1"/>
    </source>
</evidence>
<dbReference type="RefSeq" id="XP_067077383.1">
    <property type="nucleotide sequence ID" value="XM_067221282.1"/>
</dbReference>
<keyword evidence="3" id="KW-1185">Reference proteome</keyword>
<dbReference type="VEuPathDB" id="TriTrypDB:TEOVI_000023500"/>
<proteinExistence type="predicted"/>
<dbReference type="EMBL" id="CZPT02000444">
    <property type="protein sequence ID" value="SCU65861.1"/>
    <property type="molecule type" value="Genomic_DNA"/>
</dbReference>
<reference evidence="2" key="1">
    <citation type="submission" date="2016-09" db="EMBL/GenBank/DDBJ databases">
        <authorList>
            <person name="Hebert L."/>
            <person name="Moumen B."/>
        </authorList>
    </citation>
    <scope>NUCLEOTIDE SEQUENCE [LARGE SCALE GENOMIC DNA]</scope>
    <source>
        <strain evidence="2">OVI</strain>
    </source>
</reference>
<feature type="compositionally biased region" description="Basic and acidic residues" evidence="1">
    <location>
        <begin position="567"/>
        <end position="586"/>
    </location>
</feature>
<comment type="caution">
    <text evidence="2">The sequence shown here is derived from an EMBL/GenBank/DDBJ whole genome shotgun (WGS) entry which is preliminary data.</text>
</comment>
<evidence type="ECO:0000313" key="3">
    <source>
        <dbReference type="Proteomes" id="UP000195570"/>
    </source>
</evidence>
<sequence>MNEGKGTSHATSEMTKDTGGESVVELARGNSRRKLSPRPRQEVADALREGVGGTVETPDEEEEVFLFDKMVRQTMKPTLTPLFAVSWCWPKVSEESVPQRDAETDHCQWDIGPTTITELRGDPRLRRGNRLIALIITEGRRFLLPLIPERREDDDSPESGVYWQVPTRPYEVQLSQSPRAQLVIGTLQHVEEVNDMVRRFAESGSQHDDNVSLTTGEPIAESEGTLHSPLGTFSFSSIPCRCLWLYRIPNCVVVSLPCEERLVFINTGPGVECKSIAPRVLANVLSCVSSFSFPRHVVPLDVNEIFDRPFVVVGTLLHGVLVVHVEDCGICTGIVHHIPLTGLVSSIFPVTRLASVFPARRNRGEEISETSGAYWLKSGLFSQCLDGVIICSSPYEDRAVVVKCASATNGGCGYELAPPKRFFCGISSATYTYSSVGTVVGTLDGKVMSVLASTELTEDGSGSKSYKEFRRCRHSAAYDATCPAFVCTVLARNMTSGALTFICEGGPVLQKTSHTKYQRSFVRHWLCHSTTLNEVVLLDRNLQSYAVHSTVPLGPPESDHFDEEAPDDLRRETDQNTDNNREREEGSDTANVHLENGNRPHQPLENIISGLSWLLVEDGFLQVIVAHHKNWLSTITWKT</sequence>
<protein>
    <submittedName>
        <fullName evidence="2">Uncharacterized protein</fullName>
    </submittedName>
</protein>
<organism evidence="2 3">
    <name type="scientific">Trypanosoma equiperdum</name>
    <dbReference type="NCBI Taxonomy" id="5694"/>
    <lineage>
        <taxon>Eukaryota</taxon>
        <taxon>Discoba</taxon>
        <taxon>Euglenozoa</taxon>
        <taxon>Kinetoplastea</taxon>
        <taxon>Metakinetoplastina</taxon>
        <taxon>Trypanosomatida</taxon>
        <taxon>Trypanosomatidae</taxon>
        <taxon>Trypanosoma</taxon>
    </lineage>
</organism>
<accession>A0A1G4I294</accession>
<feature type="region of interest" description="Disordered" evidence="1">
    <location>
        <begin position="1"/>
        <end position="45"/>
    </location>
</feature>
<feature type="region of interest" description="Disordered" evidence="1">
    <location>
        <begin position="549"/>
        <end position="601"/>
    </location>
</feature>
<name>A0A1G4I294_TRYEQ</name>
<gene>
    <name evidence="2" type="ORF">TEOVI_000023500</name>
</gene>
<dbReference type="AlphaFoldDB" id="A0A1G4I294"/>
<evidence type="ECO:0000256" key="1">
    <source>
        <dbReference type="SAM" id="MobiDB-lite"/>
    </source>
</evidence>
<dbReference type="GeneID" id="92374175"/>
<dbReference type="Proteomes" id="UP000195570">
    <property type="component" value="Unassembled WGS sequence"/>
</dbReference>